<feature type="transmembrane region" description="Helical" evidence="1">
    <location>
        <begin position="6"/>
        <end position="26"/>
    </location>
</feature>
<gene>
    <name evidence="2" type="ORF">EBAPG3_009965</name>
</gene>
<reference evidence="2 3" key="1">
    <citation type="journal article" date="2015" name="Int. J. Syst. Evol. Microbiol.">
        <title>Nitrosospira lacus sp. nov., a psychrotolerant, ammonia-oxidizing bacterium from sandy lake sediment.</title>
        <authorList>
            <person name="Urakawa H."/>
            <person name="Garcia J.C."/>
            <person name="Nielsen J.L."/>
            <person name="Le V.Q."/>
            <person name="Kozlowski J.A."/>
            <person name="Stein L.Y."/>
            <person name="Lim C.K."/>
            <person name="Pommerening-Roser A."/>
            <person name="Martens-Habbena W."/>
            <person name="Stahl D.A."/>
            <person name="Klotz M.G."/>
        </authorList>
    </citation>
    <scope>NUCLEOTIDE SEQUENCE [LARGE SCALE GENOMIC DNA]</scope>
    <source>
        <strain evidence="2 3">APG3</strain>
    </source>
</reference>
<keyword evidence="3" id="KW-1185">Reference proteome</keyword>
<evidence type="ECO:0008006" key="4">
    <source>
        <dbReference type="Google" id="ProtNLM"/>
    </source>
</evidence>
<evidence type="ECO:0000256" key="1">
    <source>
        <dbReference type="SAM" id="Phobius"/>
    </source>
</evidence>
<dbReference type="Proteomes" id="UP000012179">
    <property type="component" value="Chromosome"/>
</dbReference>
<evidence type="ECO:0000313" key="2">
    <source>
        <dbReference type="EMBL" id="ARO88070.1"/>
    </source>
</evidence>
<dbReference type="RefSeq" id="WP_040852591.1">
    <property type="nucleotide sequence ID" value="NZ_CP021106.3"/>
</dbReference>
<dbReference type="EMBL" id="CP021106">
    <property type="protein sequence ID" value="ARO88070.1"/>
    <property type="molecule type" value="Genomic_DNA"/>
</dbReference>
<organism evidence="2 3">
    <name type="scientific">Nitrosospira lacus</name>
    <dbReference type="NCBI Taxonomy" id="1288494"/>
    <lineage>
        <taxon>Bacteria</taxon>
        <taxon>Pseudomonadati</taxon>
        <taxon>Pseudomonadota</taxon>
        <taxon>Betaproteobacteria</taxon>
        <taxon>Nitrosomonadales</taxon>
        <taxon>Nitrosomonadaceae</taxon>
        <taxon>Nitrosospira</taxon>
    </lineage>
</organism>
<proteinExistence type="predicted"/>
<accession>A0A1W6SQJ1</accession>
<keyword evidence="1" id="KW-1133">Transmembrane helix</keyword>
<dbReference type="OrthoDB" id="8595906at2"/>
<evidence type="ECO:0000313" key="3">
    <source>
        <dbReference type="Proteomes" id="UP000012179"/>
    </source>
</evidence>
<protein>
    <recommendedName>
        <fullName evidence="4">DUF805 domain-containing protein</fullName>
    </recommendedName>
</protein>
<feature type="transmembrane region" description="Helical" evidence="1">
    <location>
        <begin position="33"/>
        <end position="54"/>
    </location>
</feature>
<sequence>MDESGILPWLIASAIFFVVPFWKIFARAGFKPAFSLLALIPGGILILLWVVAFAKWPAFVDEKKE</sequence>
<keyword evidence="1" id="KW-0472">Membrane</keyword>
<dbReference type="AlphaFoldDB" id="A0A1W6SQJ1"/>
<keyword evidence="1" id="KW-0812">Transmembrane</keyword>
<name>A0A1W6SQJ1_9PROT</name>
<dbReference type="KEGG" id="nlc:EBAPG3_009965"/>